<dbReference type="Pfam" id="PF01370">
    <property type="entry name" value="Epimerase"/>
    <property type="match status" value="1"/>
</dbReference>
<dbReference type="InterPro" id="IPR001509">
    <property type="entry name" value="Epimerase_deHydtase"/>
</dbReference>
<protein>
    <submittedName>
        <fullName evidence="3">UDP-glucose 4-epimerase</fullName>
        <ecNumber evidence="3">5.1.3.2</ecNumber>
    </submittedName>
</protein>
<evidence type="ECO:0000313" key="3">
    <source>
        <dbReference type="EMBL" id="MDQ0189242.1"/>
    </source>
</evidence>
<name>A0ABT9XGD7_9BACL</name>
<keyword evidence="3" id="KW-0413">Isomerase</keyword>
<dbReference type="PANTHER" id="PTHR43000">
    <property type="entry name" value="DTDP-D-GLUCOSE 4,6-DEHYDRATASE-RELATED"/>
    <property type="match status" value="1"/>
</dbReference>
<dbReference type="InterPro" id="IPR036291">
    <property type="entry name" value="NAD(P)-bd_dom_sf"/>
</dbReference>
<accession>A0ABT9XGD7</accession>
<dbReference type="EC" id="5.1.3.2" evidence="3"/>
<evidence type="ECO:0000313" key="4">
    <source>
        <dbReference type="Proteomes" id="UP001232973"/>
    </source>
</evidence>
<dbReference type="Proteomes" id="UP001232973">
    <property type="component" value="Unassembled WGS sequence"/>
</dbReference>
<feature type="domain" description="NAD-dependent epimerase/dehydratase" evidence="2">
    <location>
        <begin position="3"/>
        <end position="222"/>
    </location>
</feature>
<sequence>MKVLVTGGSGLIGTATTQALLAEGHDVVNVDREPTRVAVRHYNLDVADAVAVREIFEKEHPDAVLHLAAQISVPSSVADPLRDMHDNIQGALSVFEAARHTGTRRVVLASSAAVYGNGAVPPITEEVPLEPNSPYGVSKVAGELYLRGFYREFFTYAVLRYGNVYGPQQSYQSGAVIAKMVHDALTEQCIHVDGDGTQERDFVHVRDVAHLNVLVLTNPQSFVANVGSGRPVQIMDIVRVIREELGQSVTVQHHPTRPGDIHASYYDAARIQRLLQWKPSISLREGIRQVIEAQRR</sequence>
<dbReference type="RefSeq" id="WP_274455098.1">
    <property type="nucleotide sequence ID" value="NZ_CP067097.1"/>
</dbReference>
<comment type="similarity">
    <text evidence="1">Belongs to the NAD(P)-dependent epimerase/dehydratase family.</text>
</comment>
<dbReference type="SUPFAM" id="SSF51735">
    <property type="entry name" value="NAD(P)-binding Rossmann-fold domains"/>
    <property type="match status" value="1"/>
</dbReference>
<comment type="caution">
    <text evidence="3">The sequence shown here is derived from an EMBL/GenBank/DDBJ whole genome shotgun (WGS) entry which is preliminary data.</text>
</comment>
<organism evidence="3 4">
    <name type="scientific">Alicyclobacillus cycloheptanicus</name>
    <dbReference type="NCBI Taxonomy" id="1457"/>
    <lineage>
        <taxon>Bacteria</taxon>
        <taxon>Bacillati</taxon>
        <taxon>Bacillota</taxon>
        <taxon>Bacilli</taxon>
        <taxon>Bacillales</taxon>
        <taxon>Alicyclobacillaceae</taxon>
        <taxon>Alicyclobacillus</taxon>
    </lineage>
</organism>
<gene>
    <name evidence="3" type="ORF">J2S03_001058</name>
</gene>
<evidence type="ECO:0000256" key="1">
    <source>
        <dbReference type="ARBA" id="ARBA00007637"/>
    </source>
</evidence>
<keyword evidence="4" id="KW-1185">Reference proteome</keyword>
<reference evidence="3 4" key="1">
    <citation type="submission" date="2023-07" db="EMBL/GenBank/DDBJ databases">
        <title>Genomic Encyclopedia of Type Strains, Phase IV (KMG-IV): sequencing the most valuable type-strain genomes for metagenomic binning, comparative biology and taxonomic classification.</title>
        <authorList>
            <person name="Goeker M."/>
        </authorList>
    </citation>
    <scope>NUCLEOTIDE SEQUENCE [LARGE SCALE GENOMIC DNA]</scope>
    <source>
        <strain evidence="3 4">DSM 4006</strain>
    </source>
</reference>
<evidence type="ECO:0000259" key="2">
    <source>
        <dbReference type="Pfam" id="PF01370"/>
    </source>
</evidence>
<dbReference type="GO" id="GO:0003978">
    <property type="term" value="F:UDP-glucose 4-epimerase activity"/>
    <property type="evidence" value="ECO:0007669"/>
    <property type="project" value="UniProtKB-EC"/>
</dbReference>
<proteinExistence type="inferred from homology"/>
<dbReference type="Gene3D" id="3.40.50.720">
    <property type="entry name" value="NAD(P)-binding Rossmann-like Domain"/>
    <property type="match status" value="1"/>
</dbReference>
<dbReference type="EMBL" id="JAUSTP010000005">
    <property type="protein sequence ID" value="MDQ0189242.1"/>
    <property type="molecule type" value="Genomic_DNA"/>
</dbReference>